<comment type="caution">
    <text evidence="2">The sequence shown here is derived from an EMBL/GenBank/DDBJ whole genome shotgun (WGS) entry which is preliminary data.</text>
</comment>
<dbReference type="EMBL" id="MFGM01000034">
    <property type="protein sequence ID" value="OGF36501.1"/>
    <property type="molecule type" value="Genomic_DNA"/>
</dbReference>
<evidence type="ECO:0000313" key="3">
    <source>
        <dbReference type="Proteomes" id="UP000178656"/>
    </source>
</evidence>
<name>A0A1F5TDG0_9BACT</name>
<feature type="transmembrane region" description="Helical" evidence="1">
    <location>
        <begin position="46"/>
        <end position="67"/>
    </location>
</feature>
<reference evidence="2 3" key="1">
    <citation type="journal article" date="2016" name="Nat. Commun.">
        <title>Thousands of microbial genomes shed light on interconnected biogeochemical processes in an aquifer system.</title>
        <authorList>
            <person name="Anantharaman K."/>
            <person name="Brown C.T."/>
            <person name="Hug L.A."/>
            <person name="Sharon I."/>
            <person name="Castelle C.J."/>
            <person name="Probst A.J."/>
            <person name="Thomas B.C."/>
            <person name="Singh A."/>
            <person name="Wilkins M.J."/>
            <person name="Karaoz U."/>
            <person name="Brodie E.L."/>
            <person name="Williams K.H."/>
            <person name="Hubbard S.S."/>
            <person name="Banfield J.F."/>
        </authorList>
    </citation>
    <scope>NUCLEOTIDE SEQUENCE [LARGE SCALE GENOMIC DNA]</scope>
</reference>
<keyword evidence="1" id="KW-0812">Transmembrane</keyword>
<evidence type="ECO:0000256" key="1">
    <source>
        <dbReference type="SAM" id="Phobius"/>
    </source>
</evidence>
<keyword evidence="1" id="KW-0472">Membrane</keyword>
<organism evidence="2 3">
    <name type="scientific">Candidatus Falkowbacteria bacterium RIFOXYC2_FULL_48_21</name>
    <dbReference type="NCBI Taxonomy" id="1798005"/>
    <lineage>
        <taxon>Bacteria</taxon>
        <taxon>Candidatus Falkowiibacteriota</taxon>
    </lineage>
</organism>
<gene>
    <name evidence="2" type="ORF">A2482_03555</name>
</gene>
<dbReference type="Proteomes" id="UP000178656">
    <property type="component" value="Unassembled WGS sequence"/>
</dbReference>
<proteinExistence type="predicted"/>
<evidence type="ECO:0000313" key="2">
    <source>
        <dbReference type="EMBL" id="OGF36501.1"/>
    </source>
</evidence>
<accession>A0A1F5TDG0</accession>
<evidence type="ECO:0008006" key="4">
    <source>
        <dbReference type="Google" id="ProtNLM"/>
    </source>
</evidence>
<sequence length="83" mass="9272">MVVIASWTKVVTESRVVVSGIITVLNIFIWYYVLDKIVGDLGNLRLVVLYAAGCAIGTMMTTAYFGWKESKDKIRVTPENETI</sequence>
<keyword evidence="1" id="KW-1133">Transmembrane helix</keyword>
<protein>
    <recommendedName>
        <fullName evidence="4">DUF5698 domain-containing protein</fullName>
    </recommendedName>
</protein>
<dbReference type="AlphaFoldDB" id="A0A1F5TDG0"/>
<feature type="transmembrane region" description="Helical" evidence="1">
    <location>
        <begin position="16"/>
        <end position="34"/>
    </location>
</feature>